<evidence type="ECO:0000313" key="3">
    <source>
        <dbReference type="EMBL" id="CAI2387397.1"/>
    </source>
</evidence>
<organism evidence="3 4">
    <name type="scientific">Euplotes crassus</name>
    <dbReference type="NCBI Taxonomy" id="5936"/>
    <lineage>
        <taxon>Eukaryota</taxon>
        <taxon>Sar</taxon>
        <taxon>Alveolata</taxon>
        <taxon>Ciliophora</taxon>
        <taxon>Intramacronucleata</taxon>
        <taxon>Spirotrichea</taxon>
        <taxon>Hypotrichia</taxon>
        <taxon>Euplotida</taxon>
        <taxon>Euplotidae</taxon>
        <taxon>Moneuplotes</taxon>
    </lineage>
</organism>
<feature type="region of interest" description="Disordered" evidence="2">
    <location>
        <begin position="651"/>
        <end position="671"/>
    </location>
</feature>
<sequence length="671" mass="78322">MLEMEETKQKKCGGDEQPDLERIFDKTFKFQHPSDTPELVENAGLSNYKIKVSKQKCMHYAGLLSKMIHGIDELKNSLLGKLLIKILLSYNTSLTEFEQNILQNMKKEESRCIDPPKIELNMSESSQEMPNEFMVSTPNKKEQFISRIIYEDSVKGSKTERKRTDNVDTEYLEALKSRKKIMALKGSDAGSDLKKIYADLRDQIPYLDLEKDDDFFDEHQEIIDSFKVSGDEFQWNHEENVRKYIENLKKALKTHTQKKMTNAEVQTSDKFVHISELKKLNKEITRYKQEITDQQVELRRFSTKKNETDFMVYRLEEEKATLSDKVEELRVILNAMKIEKSTMMDKFIAIEKVMRMIKDTDLNGYRRLIVEVCKNESSDDRREYFSTKAKEEGIKYKDPYKKLMKRLKEDTEIRVIVKEEKPLMMNKRLQTRDAPTMTNFTQTPTIKTGIKTRRFERESSCSLSKIVRQTSIVPQTYRGGGFLHYSRSIETDEVISPALKPSYEDHQCLAQNSKPSGQLILNHPKMKGDNMIKLIKHSGSFKKMPVKARRIPGDLKHINSMKTPEVRMGPGTFYSLFSKESFQGEDCDQIIDSLGSSHESSNIQIDKYYTIDKEKDSNIIKHEDPSKIITCFRKETSRPTTARAVILKNRKRSRKRPFHSKKRKLCKTKRA</sequence>
<protein>
    <submittedName>
        <fullName evidence="3">Uncharacterized protein</fullName>
    </submittedName>
</protein>
<evidence type="ECO:0000313" key="4">
    <source>
        <dbReference type="Proteomes" id="UP001295684"/>
    </source>
</evidence>
<name>A0AAD2DAS7_EUPCR</name>
<keyword evidence="1" id="KW-0175">Coiled coil</keyword>
<accession>A0AAD2DAS7</accession>
<evidence type="ECO:0000256" key="2">
    <source>
        <dbReference type="SAM" id="MobiDB-lite"/>
    </source>
</evidence>
<evidence type="ECO:0000256" key="1">
    <source>
        <dbReference type="SAM" id="Coils"/>
    </source>
</evidence>
<comment type="caution">
    <text evidence="3">The sequence shown here is derived from an EMBL/GenBank/DDBJ whole genome shotgun (WGS) entry which is preliminary data.</text>
</comment>
<dbReference type="AlphaFoldDB" id="A0AAD2DAS7"/>
<dbReference type="EMBL" id="CAMPGE010029908">
    <property type="protein sequence ID" value="CAI2387397.1"/>
    <property type="molecule type" value="Genomic_DNA"/>
</dbReference>
<reference evidence="3" key="1">
    <citation type="submission" date="2023-07" db="EMBL/GenBank/DDBJ databases">
        <authorList>
            <consortium name="AG Swart"/>
            <person name="Singh M."/>
            <person name="Singh A."/>
            <person name="Seah K."/>
            <person name="Emmerich C."/>
        </authorList>
    </citation>
    <scope>NUCLEOTIDE SEQUENCE</scope>
    <source>
        <strain evidence="3">DP1</strain>
    </source>
</reference>
<feature type="coiled-coil region" evidence="1">
    <location>
        <begin position="277"/>
        <end position="332"/>
    </location>
</feature>
<keyword evidence="4" id="KW-1185">Reference proteome</keyword>
<proteinExistence type="predicted"/>
<dbReference type="Proteomes" id="UP001295684">
    <property type="component" value="Unassembled WGS sequence"/>
</dbReference>
<gene>
    <name evidence="3" type="ORF">ECRASSUSDP1_LOCUS29029</name>
</gene>